<dbReference type="VEuPathDB" id="FungiDB:MAPG_00279"/>
<protein>
    <submittedName>
        <fullName evidence="1 2">Uncharacterized protein</fullName>
    </submittedName>
</protein>
<accession>A0A0C4DKK4</accession>
<reference evidence="1" key="3">
    <citation type="submission" date="2011-03" db="EMBL/GenBank/DDBJ databases">
        <title>Annotation of Magnaporthe poae ATCC 64411.</title>
        <authorList>
            <person name="Ma L.-J."/>
            <person name="Dead R."/>
            <person name="Young S.K."/>
            <person name="Zeng Q."/>
            <person name="Gargeya S."/>
            <person name="Fitzgerald M."/>
            <person name="Haas B."/>
            <person name="Abouelleil A."/>
            <person name="Alvarado L."/>
            <person name="Arachchi H.M."/>
            <person name="Berlin A."/>
            <person name="Brown A."/>
            <person name="Chapman S.B."/>
            <person name="Chen Z."/>
            <person name="Dunbar C."/>
            <person name="Freedman E."/>
            <person name="Gearin G."/>
            <person name="Gellesch M."/>
            <person name="Goldberg J."/>
            <person name="Griggs A."/>
            <person name="Gujja S."/>
            <person name="Heiman D."/>
            <person name="Howarth C."/>
            <person name="Larson L."/>
            <person name="Lui A."/>
            <person name="MacDonald P.J.P."/>
            <person name="Mehta T."/>
            <person name="Montmayeur A."/>
            <person name="Murphy C."/>
            <person name="Neiman D."/>
            <person name="Pearson M."/>
            <person name="Priest M."/>
            <person name="Roberts A."/>
            <person name="Saif S."/>
            <person name="Shea T."/>
            <person name="Shenoy N."/>
            <person name="Sisk P."/>
            <person name="Stolte C."/>
            <person name="Sykes S."/>
            <person name="Yandava C."/>
            <person name="Wortman J."/>
            <person name="Nusbaum C."/>
            <person name="Birren B."/>
        </authorList>
    </citation>
    <scope>NUCLEOTIDE SEQUENCE</scope>
    <source>
        <strain evidence="1">ATCC 64411</strain>
    </source>
</reference>
<dbReference type="AlphaFoldDB" id="A0A0C4DKK4"/>
<dbReference type="EMBL" id="ADBL01000063">
    <property type="status" value="NOT_ANNOTATED_CDS"/>
    <property type="molecule type" value="Genomic_DNA"/>
</dbReference>
<sequence>MPAQAAEVLRASLISLTAAKVDKTGRLLRAAAAAAWEFAAGPHVCLGEPVGLRVRVWVLDRSFWRRGLYTALPGRVAVTGRVKPGRHSLELRGVGVARRRAGWYGVGGPPASGGPAAAVGCSQPWLGRHELIKVSGPQPAHDLLAELERPRASKNEALCVRAAAPRSHPFIGENLEAFPQTRTRAFPLVWPE</sequence>
<evidence type="ECO:0000313" key="1">
    <source>
        <dbReference type="EMBL" id="KLU81185.1"/>
    </source>
</evidence>
<keyword evidence="3" id="KW-1185">Reference proteome</keyword>
<reference evidence="2" key="4">
    <citation type="journal article" date="2015" name="G3 (Bethesda)">
        <title>Genome sequences of three phytopathogenic species of the Magnaporthaceae family of fungi.</title>
        <authorList>
            <person name="Okagaki L.H."/>
            <person name="Nunes C.C."/>
            <person name="Sailsbery J."/>
            <person name="Clay B."/>
            <person name="Brown D."/>
            <person name="John T."/>
            <person name="Oh Y."/>
            <person name="Young N."/>
            <person name="Fitzgerald M."/>
            <person name="Haas B.J."/>
            <person name="Zeng Q."/>
            <person name="Young S."/>
            <person name="Adiconis X."/>
            <person name="Fan L."/>
            <person name="Levin J.Z."/>
            <person name="Mitchell T.K."/>
            <person name="Okubara P.A."/>
            <person name="Farman M.L."/>
            <person name="Kohn L.M."/>
            <person name="Birren B."/>
            <person name="Ma L.-J."/>
            <person name="Dean R.A."/>
        </authorList>
    </citation>
    <scope>NUCLEOTIDE SEQUENCE</scope>
    <source>
        <strain evidence="2">ATCC 64411 / 73-15</strain>
    </source>
</reference>
<reference evidence="1" key="1">
    <citation type="submission" date="2010-05" db="EMBL/GenBank/DDBJ databases">
        <title>The Genome Sequence of Magnaporthe poae strain ATCC 64411.</title>
        <authorList>
            <consortium name="The Broad Institute Genome Sequencing Platform"/>
            <consortium name="Broad Institute Genome Sequencing Center for Infectious Disease"/>
            <person name="Ma L.-J."/>
            <person name="Dead R."/>
            <person name="Young S."/>
            <person name="Zeng Q."/>
            <person name="Koehrsen M."/>
            <person name="Alvarado L."/>
            <person name="Berlin A."/>
            <person name="Chapman S.B."/>
            <person name="Chen Z."/>
            <person name="Freedman E."/>
            <person name="Gellesch M."/>
            <person name="Goldberg J."/>
            <person name="Griggs A."/>
            <person name="Gujja S."/>
            <person name="Heilman E.R."/>
            <person name="Heiman D."/>
            <person name="Hepburn T."/>
            <person name="Howarth C."/>
            <person name="Jen D."/>
            <person name="Larson L."/>
            <person name="Mehta T."/>
            <person name="Neiman D."/>
            <person name="Pearson M."/>
            <person name="Roberts A."/>
            <person name="Saif S."/>
            <person name="Shea T."/>
            <person name="Shenoy N."/>
            <person name="Sisk P."/>
            <person name="Stolte C."/>
            <person name="Sykes S."/>
            <person name="Walk T."/>
            <person name="White J."/>
            <person name="Yandava C."/>
            <person name="Haas B."/>
            <person name="Nusbaum C."/>
            <person name="Birren B."/>
        </authorList>
    </citation>
    <scope>NUCLEOTIDE SEQUENCE</scope>
    <source>
        <strain evidence="1">ATCC 64411</strain>
    </source>
</reference>
<dbReference type="EMBL" id="GL876966">
    <property type="protein sequence ID" value="KLU81185.1"/>
    <property type="molecule type" value="Genomic_DNA"/>
</dbReference>
<name>A0A0C4DKK4_MAGP6</name>
<gene>
    <name evidence="1" type="ORF">MAPG_00279</name>
</gene>
<reference evidence="2" key="5">
    <citation type="submission" date="2015-06" db="UniProtKB">
        <authorList>
            <consortium name="EnsemblFungi"/>
        </authorList>
    </citation>
    <scope>IDENTIFICATION</scope>
    <source>
        <strain evidence="2">ATCC 64411</strain>
    </source>
</reference>
<evidence type="ECO:0000313" key="3">
    <source>
        <dbReference type="Proteomes" id="UP000011715"/>
    </source>
</evidence>
<dbReference type="Proteomes" id="UP000011715">
    <property type="component" value="Unassembled WGS sequence"/>
</dbReference>
<dbReference type="EnsemblFungi" id="MAPG_00279T0">
    <property type="protein sequence ID" value="MAPG_00279T0"/>
    <property type="gene ID" value="MAPG_00279"/>
</dbReference>
<organism evidence="2 3">
    <name type="scientific">Magnaporthiopsis poae (strain ATCC 64411 / 73-15)</name>
    <name type="common">Kentucky bluegrass fungus</name>
    <name type="synonym">Magnaporthe poae</name>
    <dbReference type="NCBI Taxonomy" id="644358"/>
    <lineage>
        <taxon>Eukaryota</taxon>
        <taxon>Fungi</taxon>
        <taxon>Dikarya</taxon>
        <taxon>Ascomycota</taxon>
        <taxon>Pezizomycotina</taxon>
        <taxon>Sordariomycetes</taxon>
        <taxon>Sordariomycetidae</taxon>
        <taxon>Magnaporthales</taxon>
        <taxon>Magnaporthaceae</taxon>
        <taxon>Magnaporthiopsis</taxon>
    </lineage>
</organism>
<evidence type="ECO:0000313" key="2">
    <source>
        <dbReference type="EnsemblFungi" id="MAPG_00279T0"/>
    </source>
</evidence>
<proteinExistence type="predicted"/>
<reference evidence="3" key="2">
    <citation type="submission" date="2010-05" db="EMBL/GenBank/DDBJ databases">
        <title>The genome sequence of Magnaporthe poae strain ATCC 64411.</title>
        <authorList>
            <person name="Ma L.-J."/>
            <person name="Dead R."/>
            <person name="Young S."/>
            <person name="Zeng Q."/>
            <person name="Koehrsen M."/>
            <person name="Alvarado L."/>
            <person name="Berlin A."/>
            <person name="Chapman S.B."/>
            <person name="Chen Z."/>
            <person name="Freedman E."/>
            <person name="Gellesch M."/>
            <person name="Goldberg J."/>
            <person name="Griggs A."/>
            <person name="Gujja S."/>
            <person name="Heilman E.R."/>
            <person name="Heiman D."/>
            <person name="Hepburn T."/>
            <person name="Howarth C."/>
            <person name="Jen D."/>
            <person name="Larson L."/>
            <person name="Mehta T."/>
            <person name="Neiman D."/>
            <person name="Pearson M."/>
            <person name="Roberts A."/>
            <person name="Saif S."/>
            <person name="Shea T."/>
            <person name="Shenoy N."/>
            <person name="Sisk P."/>
            <person name="Stolte C."/>
            <person name="Sykes S."/>
            <person name="Walk T."/>
            <person name="White J."/>
            <person name="Yandava C."/>
            <person name="Haas B."/>
            <person name="Nusbaum C."/>
            <person name="Birren B."/>
        </authorList>
    </citation>
    <scope>NUCLEOTIDE SEQUENCE [LARGE SCALE GENOMIC DNA]</scope>
    <source>
        <strain evidence="3">ATCC 64411 / 73-15</strain>
    </source>
</reference>